<dbReference type="SUPFAM" id="SSF51126">
    <property type="entry name" value="Pectin lyase-like"/>
    <property type="match status" value="1"/>
</dbReference>
<evidence type="ECO:0000313" key="1">
    <source>
        <dbReference type="EMBL" id="QDU65688.1"/>
    </source>
</evidence>
<dbReference type="Proteomes" id="UP000316921">
    <property type="component" value="Chromosome"/>
</dbReference>
<dbReference type="EMBL" id="CP036287">
    <property type="protein sequence ID" value="QDU65688.1"/>
    <property type="molecule type" value="Genomic_DNA"/>
</dbReference>
<dbReference type="RefSeq" id="WP_145062532.1">
    <property type="nucleotide sequence ID" value="NZ_CP036287.1"/>
</dbReference>
<organism evidence="1 2">
    <name type="scientific">Engelhardtia mirabilis</name>
    <dbReference type="NCBI Taxonomy" id="2528011"/>
    <lineage>
        <taxon>Bacteria</taxon>
        <taxon>Pseudomonadati</taxon>
        <taxon>Planctomycetota</taxon>
        <taxon>Planctomycetia</taxon>
        <taxon>Planctomycetia incertae sedis</taxon>
        <taxon>Engelhardtia</taxon>
    </lineage>
</organism>
<gene>
    <name evidence="1" type="ORF">Pla133_07530</name>
</gene>
<accession>A0A518BFD2</accession>
<dbReference type="AlphaFoldDB" id="A0A518BFD2"/>
<reference evidence="1 2" key="1">
    <citation type="submission" date="2019-02" db="EMBL/GenBank/DDBJ databases">
        <title>Deep-cultivation of Planctomycetes and their phenomic and genomic characterization uncovers novel biology.</title>
        <authorList>
            <person name="Wiegand S."/>
            <person name="Jogler M."/>
            <person name="Boedeker C."/>
            <person name="Pinto D."/>
            <person name="Vollmers J."/>
            <person name="Rivas-Marin E."/>
            <person name="Kohn T."/>
            <person name="Peeters S.H."/>
            <person name="Heuer A."/>
            <person name="Rast P."/>
            <person name="Oberbeckmann S."/>
            <person name="Bunk B."/>
            <person name="Jeske O."/>
            <person name="Meyerdierks A."/>
            <person name="Storesund J.E."/>
            <person name="Kallscheuer N."/>
            <person name="Luecker S."/>
            <person name="Lage O.M."/>
            <person name="Pohl T."/>
            <person name="Merkel B.J."/>
            <person name="Hornburger P."/>
            <person name="Mueller R.-W."/>
            <person name="Bruemmer F."/>
            <person name="Labrenz M."/>
            <person name="Spormann A.M."/>
            <person name="Op den Camp H."/>
            <person name="Overmann J."/>
            <person name="Amann R."/>
            <person name="Jetten M.S.M."/>
            <person name="Mascher T."/>
            <person name="Medema M.H."/>
            <person name="Devos D.P."/>
            <person name="Kaster A.-K."/>
            <person name="Ovreas L."/>
            <person name="Rohde M."/>
            <person name="Galperin M.Y."/>
            <person name="Jogler C."/>
        </authorList>
    </citation>
    <scope>NUCLEOTIDE SEQUENCE [LARGE SCALE GENOMIC DNA]</scope>
    <source>
        <strain evidence="1 2">Pla133</strain>
    </source>
</reference>
<protein>
    <submittedName>
        <fullName evidence="1">Uncharacterized protein</fullName>
    </submittedName>
</protein>
<dbReference type="KEGG" id="pbap:Pla133_07530"/>
<dbReference type="InterPro" id="IPR011050">
    <property type="entry name" value="Pectin_lyase_fold/virulence"/>
</dbReference>
<name>A0A518BFD2_9BACT</name>
<evidence type="ECO:0000313" key="2">
    <source>
        <dbReference type="Proteomes" id="UP000316921"/>
    </source>
</evidence>
<sequence length="397" mass="40807">MTLPILFAALQSGQLWVVDDELAHGADFAQITEALAVATDDDAILVREGVYDSFELIDRGARIFSLANERPVVLGTVKVRGQRAGQSVVLDGLRVVAGGVGLLIDNAQEPVWLEDLLVQVYPQFHVPLPALVVYDCADVVMAAVHVGPALESTDVGTGGAQVTDSVLHIYDSHFEASASASATPVPLPGMSVGGSVVFASGTTFVGADGWSAALDGLGACTNAGDGQPGLIALSSKLLESEVKLIDCTFVGGEGGLGLGSCPAGEVGPAQSIAPESSVAELEVQLGARSYDVTSVIGQGQTGQIHFQGSPGEVVANYIGLMPNPVFQADVKGSFGALGSILVFQAGVLDGHGQLTQNLQLVLPHGFSYLDLYAQGIFVSFVDGIVLGTPRAVLFAAP</sequence>
<proteinExistence type="predicted"/>
<keyword evidence="2" id="KW-1185">Reference proteome</keyword>